<sequence length="100" mass="11538">MEACCLGIGNSGTNSSHIPHLRCRFNPLECSDHPRVSHEWQDYRLQNIFHSRQMDSDNSISARNSSHTHSSSSLYQKNKEDIGSEKRREIPKVADRRETK</sequence>
<feature type="compositionally biased region" description="Basic and acidic residues" evidence="1">
    <location>
        <begin position="77"/>
        <end position="100"/>
    </location>
</feature>
<protein>
    <submittedName>
        <fullName evidence="2">Uncharacterized protein</fullName>
    </submittedName>
</protein>
<proteinExistence type="predicted"/>
<keyword evidence="3" id="KW-1185">Reference proteome</keyword>
<reference evidence="2" key="1">
    <citation type="submission" date="2023-10" db="EMBL/GenBank/DDBJ databases">
        <title>Genome assembly of Pristionchus species.</title>
        <authorList>
            <person name="Yoshida K."/>
            <person name="Sommer R.J."/>
        </authorList>
    </citation>
    <scope>NUCLEOTIDE SEQUENCE</scope>
    <source>
        <strain evidence="2">RS0144</strain>
    </source>
</reference>
<feature type="compositionally biased region" description="Low complexity" evidence="1">
    <location>
        <begin position="59"/>
        <end position="73"/>
    </location>
</feature>
<comment type="caution">
    <text evidence="2">The sequence shown here is derived from an EMBL/GenBank/DDBJ whole genome shotgun (WGS) entry which is preliminary data.</text>
</comment>
<evidence type="ECO:0000313" key="3">
    <source>
        <dbReference type="Proteomes" id="UP001432027"/>
    </source>
</evidence>
<dbReference type="AlphaFoldDB" id="A0AAV5U9F0"/>
<dbReference type="EMBL" id="BTSX01000006">
    <property type="protein sequence ID" value="GMT03412.1"/>
    <property type="molecule type" value="Genomic_DNA"/>
</dbReference>
<evidence type="ECO:0000256" key="1">
    <source>
        <dbReference type="SAM" id="MobiDB-lite"/>
    </source>
</evidence>
<dbReference type="Proteomes" id="UP001432027">
    <property type="component" value="Unassembled WGS sequence"/>
</dbReference>
<evidence type="ECO:0000313" key="2">
    <source>
        <dbReference type="EMBL" id="GMT03412.1"/>
    </source>
</evidence>
<organism evidence="2 3">
    <name type="scientific">Pristionchus entomophagus</name>
    <dbReference type="NCBI Taxonomy" id="358040"/>
    <lineage>
        <taxon>Eukaryota</taxon>
        <taxon>Metazoa</taxon>
        <taxon>Ecdysozoa</taxon>
        <taxon>Nematoda</taxon>
        <taxon>Chromadorea</taxon>
        <taxon>Rhabditida</taxon>
        <taxon>Rhabditina</taxon>
        <taxon>Diplogasteromorpha</taxon>
        <taxon>Diplogasteroidea</taxon>
        <taxon>Neodiplogasteridae</taxon>
        <taxon>Pristionchus</taxon>
    </lineage>
</organism>
<feature type="region of interest" description="Disordered" evidence="1">
    <location>
        <begin position="55"/>
        <end position="100"/>
    </location>
</feature>
<name>A0AAV5U9F0_9BILA</name>
<gene>
    <name evidence="2" type="ORF">PENTCL1PPCAC_25586</name>
</gene>
<accession>A0AAV5U9F0</accession>